<evidence type="ECO:0000313" key="3">
    <source>
        <dbReference type="Proteomes" id="UP001570417"/>
    </source>
</evidence>
<feature type="transmembrane region" description="Helical" evidence="1">
    <location>
        <begin position="98"/>
        <end position="117"/>
    </location>
</feature>
<evidence type="ECO:0000313" key="2">
    <source>
        <dbReference type="EMBL" id="MFA0570327.1"/>
    </source>
</evidence>
<dbReference type="EMBL" id="JBFRUW010000077">
    <property type="protein sequence ID" value="MFA0570327.1"/>
    <property type="molecule type" value="Genomic_DNA"/>
</dbReference>
<dbReference type="RefSeq" id="WP_371712655.1">
    <property type="nucleotide sequence ID" value="NZ_JBFRUW010000077.1"/>
</dbReference>
<keyword evidence="1" id="KW-0472">Membrane</keyword>
<gene>
    <name evidence="2" type="ORF">AB4566_18840</name>
</gene>
<organism evidence="2 3">
    <name type="scientific">Vibrio gallaecicus</name>
    <dbReference type="NCBI Taxonomy" id="552386"/>
    <lineage>
        <taxon>Bacteria</taxon>
        <taxon>Pseudomonadati</taxon>
        <taxon>Pseudomonadota</taxon>
        <taxon>Gammaproteobacteria</taxon>
        <taxon>Vibrionales</taxon>
        <taxon>Vibrionaceae</taxon>
        <taxon>Vibrio</taxon>
    </lineage>
</organism>
<keyword evidence="1" id="KW-1133">Transmembrane helix</keyword>
<sequence>MQEVRSNLYECKHCSGTGTCVSGVDGTSCLGCAKKSDLPFWSRKNHKGLLCGSCGGIGLAEPMTERLNKRITPLLAFYVVAFLLILIFVLAITKNPVFSEVLAFSSAVIGAVVGHYFSSKKAT</sequence>
<protein>
    <submittedName>
        <fullName evidence="2">Molecular chaperone DnaJ</fullName>
    </submittedName>
</protein>
<feature type="transmembrane region" description="Helical" evidence="1">
    <location>
        <begin position="71"/>
        <end position="92"/>
    </location>
</feature>
<evidence type="ECO:0000256" key="1">
    <source>
        <dbReference type="SAM" id="Phobius"/>
    </source>
</evidence>
<dbReference type="Proteomes" id="UP001570417">
    <property type="component" value="Unassembled WGS sequence"/>
</dbReference>
<comment type="caution">
    <text evidence="2">The sequence shown here is derived from an EMBL/GenBank/DDBJ whole genome shotgun (WGS) entry which is preliminary data.</text>
</comment>
<keyword evidence="3" id="KW-1185">Reference proteome</keyword>
<proteinExistence type="predicted"/>
<keyword evidence="1" id="KW-0812">Transmembrane</keyword>
<reference evidence="2 3" key="1">
    <citation type="journal article" date="2024" name="ISME J.">
        <title>Tailless and filamentous prophages are predominant in marine Vibrio.</title>
        <authorList>
            <person name="Steensen K."/>
            <person name="Seneca J."/>
            <person name="Bartlau N."/>
            <person name="Yu X.A."/>
            <person name="Hussain F.A."/>
            <person name="Polz M.F."/>
        </authorList>
    </citation>
    <scope>NUCLEOTIDE SEQUENCE [LARGE SCALE GENOMIC DNA]</scope>
    <source>
        <strain evidence="2 3">10N.222.51.A1</strain>
    </source>
</reference>
<name>A0ABV4NGK5_9VIBR</name>
<accession>A0ABV4NGK5</accession>